<organism evidence="1 2">
    <name type="scientific">Paraburkholderia caribensis MBA4</name>
    <dbReference type="NCBI Taxonomy" id="1323664"/>
    <lineage>
        <taxon>Bacteria</taxon>
        <taxon>Pseudomonadati</taxon>
        <taxon>Pseudomonadota</taxon>
        <taxon>Betaproteobacteria</taxon>
        <taxon>Burkholderiales</taxon>
        <taxon>Burkholderiaceae</taxon>
        <taxon>Paraburkholderia</taxon>
    </lineage>
</organism>
<evidence type="ECO:0000313" key="2">
    <source>
        <dbReference type="Proteomes" id="UP000019146"/>
    </source>
</evidence>
<evidence type="ECO:0000313" key="1">
    <source>
        <dbReference type="EMBL" id="ALL67474.1"/>
    </source>
</evidence>
<dbReference type="Proteomes" id="UP000019146">
    <property type="component" value="Chromosome 2"/>
</dbReference>
<name>A0A0P0RG66_9BURK</name>
<protein>
    <submittedName>
        <fullName evidence="1">Uncharacterized protein</fullName>
    </submittedName>
</protein>
<proteinExistence type="predicted"/>
<dbReference type="AlphaFoldDB" id="A0A0P0RG66"/>
<gene>
    <name evidence="1" type="ORF">K788_00027110</name>
</gene>
<dbReference type="KEGG" id="bcai:K788_00027110"/>
<sequence>MLDQFLREPDMALKIIGESVVSRDYDTTSWIVFLCITDGDAPIYGIDPGNQAQSNIQLNVISLEPVLPTNQNKIFGIENMYTVTKSESNKGYYSVRLIANILIGVESSFDITFAAVVSRRTEIEMPYTTTQHIDVGGVGVDLTFGGKIPMFEVARTLVRVRLQ</sequence>
<accession>A0A0P0RG66</accession>
<reference evidence="1 2" key="1">
    <citation type="journal article" date="2014" name="Genome Announc.">
        <title>Draft Genome Sequence of the Haloacid-Degrading Burkholderia caribensis Strain MBA4.</title>
        <authorList>
            <person name="Pan Y."/>
            <person name="Kong K.F."/>
            <person name="Tsang J.S."/>
        </authorList>
    </citation>
    <scope>NUCLEOTIDE SEQUENCE [LARGE SCALE GENOMIC DNA]</scope>
    <source>
        <strain evidence="1 2">MBA4</strain>
    </source>
</reference>
<dbReference type="EMBL" id="CP012747">
    <property type="protein sequence ID" value="ALL67474.1"/>
    <property type="molecule type" value="Genomic_DNA"/>
</dbReference>